<feature type="region of interest" description="Disordered" evidence="1">
    <location>
        <begin position="171"/>
        <end position="200"/>
    </location>
</feature>
<accession>G0A038</accession>
<reference evidence="3" key="3">
    <citation type="submission" date="2011-05" db="EMBL/GenBank/DDBJ databases">
        <title>Complete sequence of Methylomonas methanica MC09.</title>
        <authorList>
            <consortium name="US DOE Joint Genome Institute"/>
            <person name="Lucas S."/>
            <person name="Han J."/>
            <person name="Lapidus A."/>
            <person name="Cheng J.-F."/>
            <person name="Goodwin L."/>
            <person name="Pitluck S."/>
            <person name="Peters L."/>
            <person name="Mikhailova N."/>
            <person name="Teshima H."/>
            <person name="Han C."/>
            <person name="Tapia R."/>
            <person name="Land M."/>
            <person name="Hauser L."/>
            <person name="Kyrpides N."/>
            <person name="Ivanova N."/>
            <person name="Pagani I."/>
            <person name="Stein L."/>
            <person name="Woyke T."/>
        </authorList>
    </citation>
    <scope>NUCLEOTIDE SEQUENCE [LARGE SCALE GENOMIC DNA]</scope>
    <source>
        <strain evidence="3">MC09</strain>
    </source>
</reference>
<reference key="2">
    <citation type="submission" date="2011-05" db="EMBL/GenBank/DDBJ databases">
        <title>Complete genome sequence of the aerobic marine methanotroph Methylomonas methanica MC09.</title>
        <authorList>
            <person name="Boden R."/>
            <person name="Cunliffe M."/>
            <person name="Scanlan J."/>
            <person name="Moussard H."/>
            <person name="Kits K.D."/>
            <person name="Klotz M."/>
            <person name="Jetten M."/>
            <person name="Vuilleumier S."/>
            <person name="Han J."/>
            <person name="Peters L."/>
            <person name="Mikhailova N."/>
            <person name="Teshima H."/>
            <person name="Tapia R."/>
            <person name="Kyrpides N."/>
            <person name="Ivanova N."/>
            <person name="Pagani I."/>
            <person name="Cheng J.-F."/>
            <person name="Goodwin L."/>
            <person name="Han C."/>
            <person name="Hauser L."/>
            <person name="Land M."/>
            <person name="Lapidus A."/>
            <person name="Lucas S."/>
            <person name="Pitluck S."/>
            <person name="Woyke T."/>
            <person name="Stein L.Y."/>
            <person name="Murrell C."/>
        </authorList>
    </citation>
    <scope>NUCLEOTIDE SEQUENCE</scope>
    <source>
        <strain>MC09</strain>
    </source>
</reference>
<name>G0A038_METMM</name>
<dbReference type="HOGENOM" id="CLU_096430_0_0_6"/>
<evidence type="ECO:0000313" key="3">
    <source>
        <dbReference type="Proteomes" id="UP000008888"/>
    </source>
</evidence>
<dbReference type="eggNOG" id="ENOG5031A2G">
    <property type="taxonomic scope" value="Bacteria"/>
</dbReference>
<feature type="compositionally biased region" description="Low complexity" evidence="1">
    <location>
        <begin position="171"/>
        <end position="187"/>
    </location>
</feature>
<dbReference type="AlphaFoldDB" id="G0A038"/>
<dbReference type="Proteomes" id="UP000008888">
    <property type="component" value="Chromosome"/>
</dbReference>
<reference evidence="2 3" key="1">
    <citation type="journal article" date="2011" name="J. Bacteriol.">
        <title>Complete Genome Sequence of the Aerobic Marine Methanotroph Methylomonas methanica MC09.</title>
        <authorList>
            <person name="Boden R."/>
            <person name="Cunliffe M."/>
            <person name="Scanlan J."/>
            <person name="Moussard H."/>
            <person name="Kits K.D."/>
            <person name="Klotz M.G."/>
            <person name="Jetten M.S."/>
            <person name="Vuilleumier S."/>
            <person name="Han J."/>
            <person name="Peters L."/>
            <person name="Mikhailova N."/>
            <person name="Teshima H."/>
            <person name="Tapia R."/>
            <person name="Kyrpides N."/>
            <person name="Ivanova N."/>
            <person name="Pagani I."/>
            <person name="Cheng J.F."/>
            <person name="Goodwin L."/>
            <person name="Han C."/>
            <person name="Hauser L."/>
            <person name="Land M.L."/>
            <person name="Lapidus A."/>
            <person name="Lucas S."/>
            <person name="Pitluck S."/>
            <person name="Woyke T."/>
            <person name="Stein L."/>
            <person name="Murrell J.C."/>
        </authorList>
    </citation>
    <scope>NUCLEOTIDE SEQUENCE [LARGE SCALE GENOMIC DNA]</scope>
    <source>
        <strain evidence="2 3">MC09</strain>
    </source>
</reference>
<sequence>MNSRIIKWQLIASACLTVILLAEWAIGESQRSHLQTLLDRTIQSEYQAEPMPTLNPPKPFNESMNEIVERPLFIEGRRPLPEQEVEGPETLDNGQLDDWQLIGIYNKGSRKLALFRKQNEAKTFVKRYETEMITSWQLKQIQSDRVVLQQGGQQKSIMLRKPRVAAPVVTPSRRPVVPAKPRAPVAPIYNNSSENTNNDR</sequence>
<evidence type="ECO:0000256" key="1">
    <source>
        <dbReference type="SAM" id="MobiDB-lite"/>
    </source>
</evidence>
<protein>
    <submittedName>
        <fullName evidence="2">Uncharacterized protein</fullName>
    </submittedName>
</protein>
<feature type="compositionally biased region" description="Polar residues" evidence="1">
    <location>
        <begin position="189"/>
        <end position="200"/>
    </location>
</feature>
<dbReference type="OrthoDB" id="5569728at2"/>
<evidence type="ECO:0000313" key="2">
    <source>
        <dbReference type="EMBL" id="AEG01177.1"/>
    </source>
</evidence>
<dbReference type="STRING" id="857087.Metme_2795"/>
<proteinExistence type="predicted"/>
<gene>
    <name evidence="2" type="ordered locus">Metme_2795</name>
</gene>
<dbReference type="KEGG" id="mmt:Metme_2795"/>
<dbReference type="EMBL" id="CP002738">
    <property type="protein sequence ID" value="AEG01177.1"/>
    <property type="molecule type" value="Genomic_DNA"/>
</dbReference>
<organism evidence="2 3">
    <name type="scientific">Methylomonas methanica (strain DSM 25384 / MC09)</name>
    <dbReference type="NCBI Taxonomy" id="857087"/>
    <lineage>
        <taxon>Bacteria</taxon>
        <taxon>Pseudomonadati</taxon>
        <taxon>Pseudomonadota</taxon>
        <taxon>Gammaproteobacteria</taxon>
        <taxon>Methylococcales</taxon>
        <taxon>Methylococcaceae</taxon>
        <taxon>Methylomonas</taxon>
    </lineage>
</organism>
<keyword evidence="3" id="KW-1185">Reference proteome</keyword>
<dbReference type="RefSeq" id="WP_013819412.1">
    <property type="nucleotide sequence ID" value="NC_015572.1"/>
</dbReference>